<dbReference type="WBParaSite" id="PSAMB.scaffold12517size2730.g34902.t1">
    <property type="protein sequence ID" value="PSAMB.scaffold12517size2730.g34902.t1"/>
    <property type="gene ID" value="PSAMB.scaffold12517size2730.g34902"/>
</dbReference>
<protein>
    <submittedName>
        <fullName evidence="3">Uncharacterized protein</fullName>
    </submittedName>
</protein>
<evidence type="ECO:0000313" key="2">
    <source>
        <dbReference type="Proteomes" id="UP000887566"/>
    </source>
</evidence>
<evidence type="ECO:0000256" key="1">
    <source>
        <dbReference type="SAM" id="Phobius"/>
    </source>
</evidence>
<feature type="transmembrane region" description="Helical" evidence="1">
    <location>
        <begin position="44"/>
        <end position="69"/>
    </location>
</feature>
<keyword evidence="1" id="KW-1133">Transmembrane helix</keyword>
<keyword evidence="1" id="KW-0472">Membrane</keyword>
<accession>A0A914UVP0</accession>
<organism evidence="2 3">
    <name type="scientific">Plectus sambesii</name>
    <dbReference type="NCBI Taxonomy" id="2011161"/>
    <lineage>
        <taxon>Eukaryota</taxon>
        <taxon>Metazoa</taxon>
        <taxon>Ecdysozoa</taxon>
        <taxon>Nematoda</taxon>
        <taxon>Chromadorea</taxon>
        <taxon>Plectida</taxon>
        <taxon>Plectina</taxon>
        <taxon>Plectoidea</taxon>
        <taxon>Plectidae</taxon>
        <taxon>Plectus</taxon>
    </lineage>
</organism>
<dbReference type="Proteomes" id="UP000887566">
    <property type="component" value="Unplaced"/>
</dbReference>
<reference evidence="3" key="1">
    <citation type="submission" date="2022-11" db="UniProtKB">
        <authorList>
            <consortium name="WormBaseParasite"/>
        </authorList>
    </citation>
    <scope>IDENTIFICATION</scope>
</reference>
<keyword evidence="2" id="KW-1185">Reference proteome</keyword>
<name>A0A914UVP0_9BILA</name>
<evidence type="ECO:0000313" key="3">
    <source>
        <dbReference type="WBParaSite" id="PSAMB.scaffold12517size2730.g34902.t1"/>
    </source>
</evidence>
<keyword evidence="1" id="KW-0812">Transmembrane</keyword>
<sequence>MPTRVACSVAMEMRVTEASIVKTKAEDIVERIRKKCAAFPWERYVRLILVAAVPNLCILMQLCPLMYLWTGLLRVQPLHFSLSTEDRLIKVALCTEFISYLQ</sequence>
<dbReference type="AlphaFoldDB" id="A0A914UVP0"/>
<proteinExistence type="predicted"/>